<protein>
    <recommendedName>
        <fullName evidence="5">phosphodiesterase I</fullName>
        <ecNumber evidence="5">3.1.4.1</ecNumber>
    </recommendedName>
</protein>
<evidence type="ECO:0000256" key="6">
    <source>
        <dbReference type="ARBA" id="ARBA00022722"/>
    </source>
</evidence>
<name>A0A261U5Z8_9BORD</name>
<accession>A0A261U5Z8</accession>
<dbReference type="Gene3D" id="3.40.1350.10">
    <property type="match status" value="1"/>
</dbReference>
<comment type="cofactor">
    <cofactor evidence="2">
        <name>Mn(2+)</name>
        <dbReference type="ChEBI" id="CHEBI:29035"/>
    </cofactor>
</comment>
<feature type="domain" description="VRR-NUC" evidence="11">
    <location>
        <begin position="427"/>
        <end position="541"/>
    </location>
</feature>
<gene>
    <name evidence="12" type="ORF">CAL20_12595</name>
</gene>
<comment type="similarity">
    <text evidence="4">Belongs to the FAN1 family.</text>
</comment>
<keyword evidence="10" id="KW-0464">Manganese</keyword>
<comment type="caution">
    <text evidence="12">The sequence shown here is derived from an EMBL/GenBank/DDBJ whole genome shotgun (WGS) entry which is preliminary data.</text>
</comment>
<dbReference type="Pfam" id="PF08774">
    <property type="entry name" value="VRR_NUC"/>
    <property type="match status" value="1"/>
</dbReference>
<evidence type="ECO:0000313" key="12">
    <source>
        <dbReference type="EMBL" id="OZI56273.1"/>
    </source>
</evidence>
<dbReference type="PANTHER" id="PTHR15749:SF4">
    <property type="entry name" value="FANCONI-ASSOCIATED NUCLEASE 1"/>
    <property type="match status" value="1"/>
</dbReference>
<dbReference type="EC" id="3.1.4.1" evidence="5"/>
<dbReference type="Pfam" id="PF21315">
    <property type="entry name" value="FAN1_HTH"/>
    <property type="match status" value="1"/>
</dbReference>
<comment type="cofactor">
    <cofactor evidence="3">
        <name>Mg(2+)</name>
        <dbReference type="ChEBI" id="CHEBI:18420"/>
    </cofactor>
</comment>
<comment type="catalytic activity">
    <reaction evidence="1">
        <text>Hydrolytically removes 5'-nucleotides successively from the 3'-hydroxy termini of 3'-hydroxy-terminated oligonucleotides.</text>
        <dbReference type="EC" id="3.1.4.1"/>
    </reaction>
</comment>
<reference evidence="12 13" key="1">
    <citation type="submission" date="2017-05" db="EMBL/GenBank/DDBJ databases">
        <title>Complete and WGS of Bordetella genogroups.</title>
        <authorList>
            <person name="Spilker T."/>
            <person name="LiPuma J."/>
        </authorList>
    </citation>
    <scope>NUCLEOTIDE SEQUENCE [LARGE SCALE GENOMIC DNA]</scope>
    <source>
        <strain evidence="12 13">AU9919</strain>
    </source>
</reference>
<dbReference type="InterPro" id="IPR040603">
    <property type="entry name" value="FAN1_SAP_bact"/>
</dbReference>
<proteinExistence type="inferred from homology"/>
<evidence type="ECO:0000256" key="2">
    <source>
        <dbReference type="ARBA" id="ARBA00001936"/>
    </source>
</evidence>
<keyword evidence="8" id="KW-0378">Hydrolase</keyword>
<dbReference type="InterPro" id="IPR014883">
    <property type="entry name" value="VRR_NUC"/>
</dbReference>
<dbReference type="RefSeq" id="WP_094838021.1">
    <property type="nucleotide sequence ID" value="NZ_NEVQ01000013.1"/>
</dbReference>
<sequence>MLPSHRYYYLHNFQRALQVVADRYADLLDEGERVFFDEFDRLPQMSRALFVRMAMRRGPWFRASRLAYEEIPDLLAAAAPLVSLGWLDARAPMALDELFDICTLPELRGLFPASVRAGLRKPEWLAVLREQHDEVQSYEQWCPTSPELVWRFMLGEHCDRLRLMFFGNLRQDWSEFVLADLGVFRYESVAFDHASRAFQARADIDRYLTLHACREALETDPEIDDLLDVVQSCVSTNAWLEQRRAKVLLRIGHACERARHWDRAYRVYEQCAYPGARHRRIRMLERMGRHGDALGLALHARQAPESEAESQALARMLPRLRRNAGAPAPARAPIAAPVRVDLTLRRPVEQQSVEIVARDHLHCDAAPVYYVENTLINALFGLLCWPAVFAPLPGAFFHPFQRGPADLSAPDFVSRRADLFDSALSQLESGVYRDTIWRRYTEKAGLQSPFVFWGALSEPLLRLALECLPAHHLKLFFTRMLQDIAQNRTGLPDLIRFVPGEKRYELIEIKGPGDKLQDNQIRWLQYCAAHGIAAHVCHVRWLEDET</sequence>
<evidence type="ECO:0000313" key="13">
    <source>
        <dbReference type="Proteomes" id="UP000216885"/>
    </source>
</evidence>
<evidence type="ECO:0000256" key="7">
    <source>
        <dbReference type="ARBA" id="ARBA00022723"/>
    </source>
</evidence>
<evidence type="ECO:0000256" key="3">
    <source>
        <dbReference type="ARBA" id="ARBA00001946"/>
    </source>
</evidence>
<organism evidence="12 13">
    <name type="scientific">Bordetella genomosp. 4</name>
    <dbReference type="NCBI Taxonomy" id="463044"/>
    <lineage>
        <taxon>Bacteria</taxon>
        <taxon>Pseudomonadati</taxon>
        <taxon>Pseudomonadota</taxon>
        <taxon>Betaproteobacteria</taxon>
        <taxon>Burkholderiales</taxon>
        <taxon>Alcaligenaceae</taxon>
        <taxon>Bordetella</taxon>
    </lineage>
</organism>
<evidence type="ECO:0000256" key="4">
    <source>
        <dbReference type="ARBA" id="ARBA00005533"/>
    </source>
</evidence>
<evidence type="ECO:0000256" key="1">
    <source>
        <dbReference type="ARBA" id="ARBA00000983"/>
    </source>
</evidence>
<dbReference type="AlphaFoldDB" id="A0A261U5Z8"/>
<dbReference type="InterPro" id="IPR049125">
    <property type="entry name" value="FAN1-like_WH"/>
</dbReference>
<evidence type="ECO:0000256" key="10">
    <source>
        <dbReference type="ARBA" id="ARBA00023211"/>
    </source>
</evidence>
<evidence type="ECO:0000256" key="9">
    <source>
        <dbReference type="ARBA" id="ARBA00022842"/>
    </source>
</evidence>
<dbReference type="GO" id="GO:0004528">
    <property type="term" value="F:phosphodiesterase I activity"/>
    <property type="evidence" value="ECO:0007669"/>
    <property type="project" value="UniProtKB-EC"/>
</dbReference>
<dbReference type="SMART" id="SM00990">
    <property type="entry name" value="VRR_NUC"/>
    <property type="match status" value="1"/>
</dbReference>
<dbReference type="InterPro" id="IPR011856">
    <property type="entry name" value="tRNA_endonuc-like_dom_sf"/>
</dbReference>
<keyword evidence="9" id="KW-0460">Magnesium</keyword>
<dbReference type="InterPro" id="IPR033315">
    <property type="entry name" value="Fan1-like"/>
</dbReference>
<evidence type="ECO:0000259" key="11">
    <source>
        <dbReference type="SMART" id="SM00990"/>
    </source>
</evidence>
<evidence type="ECO:0000256" key="5">
    <source>
        <dbReference type="ARBA" id="ARBA00012029"/>
    </source>
</evidence>
<dbReference type="EMBL" id="NEVQ01000013">
    <property type="protein sequence ID" value="OZI56273.1"/>
    <property type="molecule type" value="Genomic_DNA"/>
</dbReference>
<dbReference type="Pfam" id="PF18081">
    <property type="entry name" value="FANC_SAP"/>
    <property type="match status" value="1"/>
</dbReference>
<dbReference type="GO" id="GO:0003676">
    <property type="term" value="F:nucleic acid binding"/>
    <property type="evidence" value="ECO:0007669"/>
    <property type="project" value="InterPro"/>
</dbReference>
<evidence type="ECO:0000256" key="8">
    <source>
        <dbReference type="ARBA" id="ARBA00022801"/>
    </source>
</evidence>
<dbReference type="PANTHER" id="PTHR15749">
    <property type="entry name" value="FANCONI-ASSOCIATED NUCLEASE 1"/>
    <property type="match status" value="1"/>
</dbReference>
<keyword evidence="6" id="KW-0540">Nuclease</keyword>
<dbReference type="Proteomes" id="UP000216885">
    <property type="component" value="Unassembled WGS sequence"/>
</dbReference>
<dbReference type="GO" id="GO:0046872">
    <property type="term" value="F:metal ion binding"/>
    <property type="evidence" value="ECO:0007669"/>
    <property type="project" value="UniProtKB-KW"/>
</dbReference>
<dbReference type="GO" id="GO:0036297">
    <property type="term" value="P:interstrand cross-link repair"/>
    <property type="evidence" value="ECO:0007669"/>
    <property type="project" value="InterPro"/>
</dbReference>
<keyword evidence="13" id="KW-1185">Reference proteome</keyword>
<keyword evidence="7" id="KW-0479">Metal-binding</keyword>